<proteinExistence type="inferred from homology"/>
<feature type="region of interest" description="Disordered" evidence="8">
    <location>
        <begin position="839"/>
        <end position="920"/>
    </location>
</feature>
<evidence type="ECO:0000256" key="3">
    <source>
        <dbReference type="ARBA" id="ARBA00022448"/>
    </source>
</evidence>
<dbReference type="InterPro" id="IPR024340">
    <property type="entry name" value="Sec16_CCD"/>
</dbReference>
<feature type="region of interest" description="Disordered" evidence="8">
    <location>
        <begin position="21"/>
        <end position="42"/>
    </location>
</feature>
<keyword evidence="3 7" id="KW-0813">Transport</keyword>
<evidence type="ECO:0000256" key="2">
    <source>
        <dbReference type="ARBA" id="ARBA00005927"/>
    </source>
</evidence>
<dbReference type="Proteomes" id="UP000076871">
    <property type="component" value="Unassembled WGS sequence"/>
</dbReference>
<dbReference type="PANTHER" id="PTHR13402:SF6">
    <property type="entry name" value="SECRETORY 16, ISOFORM I"/>
    <property type="match status" value="1"/>
</dbReference>
<dbReference type="AlphaFoldDB" id="A0A165FUH6"/>
<sequence>MSNGSVLSSISAVLDDPYAPVQHSRSSLTEQTSRGSLSGPYAAPSLNGMHTLPRAVPQDLSASQILNAPAQIMGIYAPSPSLLGLNDPLGRTSVRVPVVSFGFGGKLVTCFHGMSSDVGFDVALSSRQSTDIKINKLHKVIPESALDTSAASYPGPLFSDPGTPTTSLVRAGAATQAKTKKARVIKYLEERSEEIGRSLGYFHQGSLEARRAEAKHILVKLLKVMVENDGHLSGSPHIDTAVRAALVPRLAPNPSLKTASSLSLSRPVDFQPQSPNIAPMYPEIASPAQGMTESPMAVHTLKPSNLDKIQEYLLRGDRRAACHYASDEKLWAHAMVIASSIDKETWKEVVTEFVRTELASTDSRSVTQTSIPGEKARLSDGRESLRVAYSLFSGKGPASIQELLPPKPLMQSAQTLQLPPSSVSSLTPISASFSAPVEPMNIPGEILVRWPETSAMMFASPLTLETSSALTALGDQLAVNQWYEAAHACYLLSPQTSPIGGVGSSSRVVLIGAENPATSSMFVKDPDPIILSEIVEFAMSLAAPTKGQDAFVGLPHLQPYRLVRATSLAEMGHIQLANRYCEAIATCLNRTSPYMNPTFIEQLKGLSDRLTAAPQLDKTASWIGSKVSKPSLDSIGNWLEGRLTKFIAGDGDSLHAEDHAHAGHQQPFSGPFAHYSTITSANSSAVPSPQQSRVDLNEMPNSPPPPFRTGSAMAYRPSAASYVPMNRASSAMDYIRPSFQRKPSPIPRVSSANATASPYADGSLYSQALNGYAFGSSRTGHTAENGGSTGTETATWWGVSESDAPTPTASSFSQVHENEASMSSSRFLSLMDDPAYSTMTSVSQTSTAYSRHEPTVAEEDEDDLGLGNSSTRAKRPPSDADEKSNTPRQTEEPKEEANPTQDTEKPEPKPASSGSWLSRLWRRDSAPAPIRANLGEQTTFYYDKELKRWVNKSAGPEAAKPAPPPPPPRAQTASPGRSHASLPAGVNLPLPPARPATANAVSFGNGPPRPPMRVRSNLVPAEAENGSAPPTPASATMPTTPGVGPPPGGRSRAQAKRPVRNRYVDVFQQQATSS</sequence>
<keyword evidence="7" id="KW-0653">Protein transport</keyword>
<feature type="domain" description="Sec16 central conserved" evidence="10">
    <location>
        <begin position="96"/>
        <end position="230"/>
    </location>
</feature>
<keyword evidence="7" id="KW-0472">Membrane</keyword>
<organism evidence="11 12">
    <name type="scientific">Laetiporus sulphureus 93-53</name>
    <dbReference type="NCBI Taxonomy" id="1314785"/>
    <lineage>
        <taxon>Eukaryota</taxon>
        <taxon>Fungi</taxon>
        <taxon>Dikarya</taxon>
        <taxon>Basidiomycota</taxon>
        <taxon>Agaricomycotina</taxon>
        <taxon>Agaricomycetes</taxon>
        <taxon>Polyporales</taxon>
        <taxon>Laetiporus</taxon>
    </lineage>
</organism>
<gene>
    <name evidence="11" type="ORF">LAESUDRAFT_735142</name>
</gene>
<dbReference type="GO" id="GO:0012507">
    <property type="term" value="C:ER to Golgi transport vesicle membrane"/>
    <property type="evidence" value="ECO:0007669"/>
    <property type="project" value="TreeGrafter"/>
</dbReference>
<feature type="compositionally biased region" description="Polar residues" evidence="8">
    <location>
        <begin position="681"/>
        <end position="694"/>
    </location>
</feature>
<feature type="compositionally biased region" description="Polar residues" evidence="8">
    <location>
        <begin position="778"/>
        <end position="794"/>
    </location>
</feature>
<evidence type="ECO:0000313" key="11">
    <source>
        <dbReference type="EMBL" id="KZT09428.1"/>
    </source>
</evidence>
<evidence type="ECO:0000256" key="7">
    <source>
        <dbReference type="RuleBase" id="RU364101"/>
    </source>
</evidence>
<keyword evidence="5 7" id="KW-0931">ER-Golgi transport</keyword>
<keyword evidence="4 7" id="KW-0256">Endoplasmic reticulum</keyword>
<comment type="subcellular location">
    <subcellularLocation>
        <location evidence="1">Endoplasmic reticulum membrane</location>
        <topology evidence="1">Peripheral membrane protein</topology>
        <orientation evidence="1">Cytoplasmic side</orientation>
    </subcellularLocation>
</comment>
<reference evidence="11 12" key="1">
    <citation type="journal article" date="2016" name="Mol. Biol. Evol.">
        <title>Comparative Genomics of Early-Diverging Mushroom-Forming Fungi Provides Insights into the Origins of Lignocellulose Decay Capabilities.</title>
        <authorList>
            <person name="Nagy L.G."/>
            <person name="Riley R."/>
            <person name="Tritt A."/>
            <person name="Adam C."/>
            <person name="Daum C."/>
            <person name="Floudas D."/>
            <person name="Sun H."/>
            <person name="Yadav J.S."/>
            <person name="Pangilinan J."/>
            <person name="Larsson K.H."/>
            <person name="Matsuura K."/>
            <person name="Barry K."/>
            <person name="Labutti K."/>
            <person name="Kuo R."/>
            <person name="Ohm R.A."/>
            <person name="Bhattacharya S.S."/>
            <person name="Shirouzu T."/>
            <person name="Yoshinaga Y."/>
            <person name="Martin F.M."/>
            <person name="Grigoriev I.V."/>
            <person name="Hibbett D.S."/>
        </authorList>
    </citation>
    <scope>NUCLEOTIDE SEQUENCE [LARGE SCALE GENOMIC DNA]</scope>
    <source>
        <strain evidence="11 12">93-53</strain>
    </source>
</reference>
<feature type="compositionally biased region" description="Polar residues" evidence="8">
    <location>
        <begin position="803"/>
        <end position="817"/>
    </location>
</feature>
<dbReference type="GO" id="GO:0016192">
    <property type="term" value="P:vesicle-mediated transport"/>
    <property type="evidence" value="ECO:0007669"/>
    <property type="project" value="UniProtKB-KW"/>
</dbReference>
<dbReference type="GO" id="GO:0007030">
    <property type="term" value="P:Golgi organization"/>
    <property type="evidence" value="ECO:0007669"/>
    <property type="project" value="TreeGrafter"/>
</dbReference>
<feature type="region of interest" description="Disordered" evidence="8">
    <location>
        <begin position="681"/>
        <end position="703"/>
    </location>
</feature>
<dbReference type="Pfam" id="PF12932">
    <property type="entry name" value="Sec16"/>
    <property type="match status" value="1"/>
</dbReference>
<feature type="compositionally biased region" description="Low complexity" evidence="8">
    <location>
        <begin position="1033"/>
        <end position="1042"/>
    </location>
</feature>
<evidence type="ECO:0000256" key="5">
    <source>
        <dbReference type="ARBA" id="ARBA00022892"/>
    </source>
</evidence>
<keyword evidence="7" id="KW-0072">Autophagy</keyword>
<evidence type="ECO:0000256" key="8">
    <source>
        <dbReference type="SAM" id="MobiDB-lite"/>
    </source>
</evidence>
<comment type="function">
    <text evidence="6 7">Involved in the initiation of assembly of the COPII coat required for the formation of transport vesicles from the endoplasmic reticulum (ER) and the selection of cargo molecules. Also involved in autophagy.</text>
</comment>
<dbReference type="GeneID" id="63827594"/>
<dbReference type="EMBL" id="KV427611">
    <property type="protein sequence ID" value="KZT09428.1"/>
    <property type="molecule type" value="Genomic_DNA"/>
</dbReference>
<dbReference type="GO" id="GO:0006914">
    <property type="term" value="P:autophagy"/>
    <property type="evidence" value="ECO:0007669"/>
    <property type="project" value="UniProtKB-KW"/>
</dbReference>
<accession>A0A165FUH6</accession>
<dbReference type="STRING" id="1314785.A0A165FUH6"/>
<dbReference type="GO" id="GO:0070971">
    <property type="term" value="C:endoplasmic reticulum exit site"/>
    <property type="evidence" value="ECO:0007669"/>
    <property type="project" value="TreeGrafter"/>
</dbReference>
<evidence type="ECO:0000256" key="1">
    <source>
        <dbReference type="ARBA" id="ARBA00004397"/>
    </source>
</evidence>
<dbReference type="OrthoDB" id="8918678at2759"/>
<keyword evidence="12" id="KW-1185">Reference proteome</keyword>
<dbReference type="Gene3D" id="1.25.40.1030">
    <property type="match status" value="1"/>
</dbReference>
<dbReference type="GO" id="GO:0070973">
    <property type="term" value="P:protein localization to endoplasmic reticulum exit site"/>
    <property type="evidence" value="ECO:0007669"/>
    <property type="project" value="TreeGrafter"/>
</dbReference>
<evidence type="ECO:0000256" key="6">
    <source>
        <dbReference type="ARBA" id="ARBA00024687"/>
    </source>
</evidence>
<dbReference type="InterPro" id="IPR024298">
    <property type="entry name" value="Sec16_Sec23-bd"/>
</dbReference>
<comment type="similarity">
    <text evidence="2 7">Belongs to the SEC16 family.</text>
</comment>
<dbReference type="Pfam" id="PF12931">
    <property type="entry name" value="TPR_Sec16"/>
    <property type="match status" value="1"/>
</dbReference>
<feature type="region of interest" description="Disordered" evidence="8">
    <location>
        <begin position="952"/>
        <end position="1061"/>
    </location>
</feature>
<feature type="region of interest" description="Disordered" evidence="8">
    <location>
        <begin position="778"/>
        <end position="817"/>
    </location>
</feature>
<evidence type="ECO:0000259" key="9">
    <source>
        <dbReference type="Pfam" id="PF12931"/>
    </source>
</evidence>
<dbReference type="CDD" id="cd09233">
    <property type="entry name" value="ACE1-Sec16-like"/>
    <property type="match status" value="1"/>
</dbReference>
<dbReference type="InParanoid" id="A0A165FUH6"/>
<feature type="compositionally biased region" description="Basic and acidic residues" evidence="8">
    <location>
        <begin position="876"/>
        <end position="908"/>
    </location>
</feature>
<protein>
    <recommendedName>
        <fullName evidence="7">Protein transport protein sec16</fullName>
    </recommendedName>
</protein>
<evidence type="ECO:0000256" key="4">
    <source>
        <dbReference type="ARBA" id="ARBA00022824"/>
    </source>
</evidence>
<evidence type="ECO:0000259" key="10">
    <source>
        <dbReference type="Pfam" id="PF12932"/>
    </source>
</evidence>
<feature type="domain" description="Sec16 Sec23-binding" evidence="9">
    <location>
        <begin position="309"/>
        <end position="650"/>
    </location>
</feature>
<feature type="compositionally biased region" description="Polar residues" evidence="8">
    <location>
        <begin position="839"/>
        <end position="849"/>
    </location>
</feature>
<dbReference type="GO" id="GO:0015031">
    <property type="term" value="P:protein transport"/>
    <property type="evidence" value="ECO:0007669"/>
    <property type="project" value="UniProtKB-KW"/>
</dbReference>
<feature type="compositionally biased region" description="Polar residues" evidence="8">
    <location>
        <begin position="23"/>
        <end position="36"/>
    </location>
</feature>
<name>A0A165FUH6_9APHY</name>
<dbReference type="GO" id="GO:0005789">
    <property type="term" value="C:endoplasmic reticulum membrane"/>
    <property type="evidence" value="ECO:0007669"/>
    <property type="project" value="UniProtKB-SubCell"/>
</dbReference>
<dbReference type="PANTHER" id="PTHR13402">
    <property type="entry name" value="RGPR-RELATED"/>
    <property type="match status" value="1"/>
</dbReference>
<dbReference type="RefSeq" id="XP_040767168.1">
    <property type="nucleotide sequence ID" value="XM_040910565.1"/>
</dbReference>
<evidence type="ECO:0000313" key="12">
    <source>
        <dbReference type="Proteomes" id="UP000076871"/>
    </source>
</evidence>